<accession>A0ABS7CME8</accession>
<evidence type="ECO:0000313" key="6">
    <source>
        <dbReference type="EMBL" id="MBW7462089.1"/>
    </source>
</evidence>
<evidence type="ECO:0000256" key="2">
    <source>
        <dbReference type="ARBA" id="ARBA00022692"/>
    </source>
</evidence>
<feature type="transmembrane region" description="Helical" evidence="5">
    <location>
        <begin position="44"/>
        <end position="69"/>
    </location>
</feature>
<organism evidence="6 7">
    <name type="scientific">Paenibacillus sepulcri</name>
    <dbReference type="NCBI Taxonomy" id="359917"/>
    <lineage>
        <taxon>Bacteria</taxon>
        <taxon>Bacillati</taxon>
        <taxon>Bacillota</taxon>
        <taxon>Bacilli</taxon>
        <taxon>Bacillales</taxon>
        <taxon>Paenibacillaceae</taxon>
        <taxon>Paenibacillus</taxon>
    </lineage>
</organism>
<dbReference type="CDD" id="cd16914">
    <property type="entry name" value="EcfT"/>
    <property type="match status" value="1"/>
</dbReference>
<evidence type="ECO:0000256" key="1">
    <source>
        <dbReference type="ARBA" id="ARBA00004141"/>
    </source>
</evidence>
<evidence type="ECO:0000256" key="4">
    <source>
        <dbReference type="ARBA" id="ARBA00023136"/>
    </source>
</evidence>
<evidence type="ECO:0000256" key="5">
    <source>
        <dbReference type="SAM" id="Phobius"/>
    </source>
</evidence>
<feature type="non-terminal residue" evidence="6">
    <location>
        <position position="1"/>
    </location>
</feature>
<dbReference type="Pfam" id="PF02361">
    <property type="entry name" value="CbiQ"/>
    <property type="match status" value="1"/>
</dbReference>
<feature type="non-terminal residue" evidence="6">
    <location>
        <position position="126"/>
    </location>
</feature>
<name>A0ABS7CME8_9BACL</name>
<protein>
    <submittedName>
        <fullName evidence="6">Energy-coupling factor transporter transmembrane protein EcfT</fullName>
    </submittedName>
</protein>
<gene>
    <name evidence="6" type="ORF">K0U00_49380</name>
</gene>
<dbReference type="EMBL" id="JAHZIK010003570">
    <property type="protein sequence ID" value="MBW7462089.1"/>
    <property type="molecule type" value="Genomic_DNA"/>
</dbReference>
<keyword evidence="2 5" id="KW-0812">Transmembrane</keyword>
<keyword evidence="4 5" id="KW-0472">Membrane</keyword>
<keyword evidence="3 5" id="KW-1133">Transmembrane helix</keyword>
<reference evidence="6 7" key="1">
    <citation type="submission" date="2021-07" db="EMBL/GenBank/DDBJ databases">
        <title>Paenibacillus radiodurans sp. nov., isolated from the southeastern edge of Tengger Desert.</title>
        <authorList>
            <person name="Zhang G."/>
        </authorList>
    </citation>
    <scope>NUCLEOTIDE SEQUENCE [LARGE SCALE GENOMIC DNA]</scope>
    <source>
        <strain evidence="6 7">CCM 7311</strain>
    </source>
</reference>
<dbReference type="InterPro" id="IPR003339">
    <property type="entry name" value="ABC/ECF_trnsptr_transmembrane"/>
</dbReference>
<comment type="subcellular location">
    <subcellularLocation>
        <location evidence="1">Membrane</location>
        <topology evidence="1">Multi-pass membrane protein</topology>
    </subcellularLocation>
</comment>
<dbReference type="Proteomes" id="UP001519887">
    <property type="component" value="Unassembled WGS sequence"/>
</dbReference>
<comment type="caution">
    <text evidence="6">The sequence shown here is derived from an EMBL/GenBank/DDBJ whole genome shotgun (WGS) entry which is preliminary data.</text>
</comment>
<keyword evidence="7" id="KW-1185">Reference proteome</keyword>
<evidence type="ECO:0000256" key="3">
    <source>
        <dbReference type="ARBA" id="ARBA00022989"/>
    </source>
</evidence>
<feature type="transmembrane region" description="Helical" evidence="5">
    <location>
        <begin position="12"/>
        <end position="38"/>
    </location>
</feature>
<proteinExistence type="predicted"/>
<sequence length="126" mass="13749">LTMLVLAAVSRVSGLIIALMAFSTFCNLIYLVVLALVIGGDLEAFASMLTLTFKLLAVALVSVAVFASLDPEKFSDALLSLKVPGQVCFGISYGYRMIPILVEQYQQIISSFRLRGRMPTGGRWLR</sequence>
<evidence type="ECO:0000313" key="7">
    <source>
        <dbReference type="Proteomes" id="UP001519887"/>
    </source>
</evidence>